<sequence>MSRYQEHDDFLLQLAQAEQIKQDALIAAMGHQSLMEYAVSNEVACQLYRDGIGFIEGAKKRSRLDETFDQLEHRLHEMLAVTHATLQGSRRNVVYSTEATNRFIAHLWNLPPERIKRCAFGFDFVSRCYTPDSMSVRLGRKGVTVTQLIEATTSESPTYFAKKLHGLNHLRHHRPEVMGQAQIRVVQPEASSFPFAYCADIIPDNTDYTAADLRDAAAYIYTRFRPNPRADDSLAEANVQMHYLLSRNHQPN</sequence>
<dbReference type="AlphaFoldDB" id="A0A1F5KIJ5"/>
<name>A0A1F5KIJ5_9BACT</name>
<dbReference type="Proteomes" id="UP000177328">
    <property type="component" value="Unassembled WGS sequence"/>
</dbReference>
<gene>
    <name evidence="1" type="ORF">A3D25_05780</name>
</gene>
<reference evidence="1 2" key="1">
    <citation type="journal article" date="2016" name="Nat. Commun.">
        <title>Thousands of microbial genomes shed light on interconnected biogeochemical processes in an aquifer system.</title>
        <authorList>
            <person name="Anantharaman K."/>
            <person name="Brown C.T."/>
            <person name="Hug L.A."/>
            <person name="Sharon I."/>
            <person name="Castelle C.J."/>
            <person name="Probst A.J."/>
            <person name="Thomas B.C."/>
            <person name="Singh A."/>
            <person name="Wilkins M.J."/>
            <person name="Karaoz U."/>
            <person name="Brodie E.L."/>
            <person name="Williams K.H."/>
            <person name="Hubbard S.S."/>
            <person name="Banfield J.F."/>
        </authorList>
    </citation>
    <scope>NUCLEOTIDE SEQUENCE [LARGE SCALE GENOMIC DNA]</scope>
</reference>
<dbReference type="EMBL" id="MFDD01000007">
    <property type="protein sequence ID" value="OGE40640.1"/>
    <property type="molecule type" value="Genomic_DNA"/>
</dbReference>
<organism evidence="1 2">
    <name type="scientific">Candidatus Daviesbacteria bacterium RIFCSPHIGHO2_02_FULL_43_12</name>
    <dbReference type="NCBI Taxonomy" id="1797776"/>
    <lineage>
        <taxon>Bacteria</taxon>
        <taxon>Candidatus Daviesiibacteriota</taxon>
    </lineage>
</organism>
<proteinExistence type="predicted"/>
<comment type="caution">
    <text evidence="1">The sequence shown here is derived from an EMBL/GenBank/DDBJ whole genome shotgun (WGS) entry which is preliminary data.</text>
</comment>
<evidence type="ECO:0000313" key="2">
    <source>
        <dbReference type="Proteomes" id="UP000177328"/>
    </source>
</evidence>
<protein>
    <submittedName>
        <fullName evidence="1">Uncharacterized protein</fullName>
    </submittedName>
</protein>
<accession>A0A1F5KIJ5</accession>
<evidence type="ECO:0000313" key="1">
    <source>
        <dbReference type="EMBL" id="OGE40640.1"/>
    </source>
</evidence>